<organism evidence="2 3">
    <name type="scientific">Phytophthora megakarya</name>
    <dbReference type="NCBI Taxonomy" id="4795"/>
    <lineage>
        <taxon>Eukaryota</taxon>
        <taxon>Sar</taxon>
        <taxon>Stramenopiles</taxon>
        <taxon>Oomycota</taxon>
        <taxon>Peronosporomycetes</taxon>
        <taxon>Peronosporales</taxon>
        <taxon>Peronosporaceae</taxon>
        <taxon>Phytophthora</taxon>
    </lineage>
</organism>
<feature type="region of interest" description="Disordered" evidence="1">
    <location>
        <begin position="1"/>
        <end position="24"/>
    </location>
</feature>
<reference evidence="3" key="1">
    <citation type="submission" date="2017-03" db="EMBL/GenBank/DDBJ databases">
        <title>Phytopthora megakarya and P. palmivora, two closely related causual agents of cacao black pod achieved similar genome size and gene model numbers by different mechanisms.</title>
        <authorList>
            <person name="Ali S."/>
            <person name="Shao J."/>
            <person name="Larry D.J."/>
            <person name="Kronmiller B."/>
            <person name="Shen D."/>
            <person name="Strem M.D."/>
            <person name="Melnick R.L."/>
            <person name="Guiltinan M.J."/>
            <person name="Tyler B.M."/>
            <person name="Meinhardt L.W."/>
            <person name="Bailey B.A."/>
        </authorList>
    </citation>
    <scope>NUCLEOTIDE SEQUENCE [LARGE SCALE GENOMIC DNA]</scope>
    <source>
        <strain evidence="3">zdho120</strain>
    </source>
</reference>
<dbReference type="AlphaFoldDB" id="A0A225W3Q9"/>
<name>A0A225W3Q9_9STRA</name>
<evidence type="ECO:0000313" key="2">
    <source>
        <dbReference type="EMBL" id="OWZ12326.1"/>
    </source>
</evidence>
<proteinExistence type="predicted"/>
<dbReference type="Proteomes" id="UP000198211">
    <property type="component" value="Unassembled WGS sequence"/>
</dbReference>
<evidence type="ECO:0000313" key="3">
    <source>
        <dbReference type="Proteomes" id="UP000198211"/>
    </source>
</evidence>
<protein>
    <recommendedName>
        <fullName evidence="4">Helitron helicase</fullName>
    </recommendedName>
</protein>
<feature type="compositionally biased region" description="Basic and acidic residues" evidence="1">
    <location>
        <begin position="1"/>
        <end position="20"/>
    </location>
</feature>
<keyword evidence="3" id="KW-1185">Reference proteome</keyword>
<accession>A0A225W3Q9</accession>
<gene>
    <name evidence="2" type="ORF">PHMEG_00014532</name>
</gene>
<sequence length="159" mass="18556">MKPNARLRDNTKPGILERRGVNSPYTGEDGVYSTRFLKVFLDGTRVDDDGYPLYRHRRPRPLNPYNEEDHDHAAHPFKGMTDRVASYNPYLCQKYNFHVNVEGTRERDGNDKTNTVEERVDDIKQYLDARYLSPLKHAGQILNMRCEQNSSRPPVTYPQ</sequence>
<dbReference type="EMBL" id="NBNE01001879">
    <property type="protein sequence ID" value="OWZ12326.1"/>
    <property type="molecule type" value="Genomic_DNA"/>
</dbReference>
<evidence type="ECO:0000256" key="1">
    <source>
        <dbReference type="SAM" id="MobiDB-lite"/>
    </source>
</evidence>
<evidence type="ECO:0008006" key="4">
    <source>
        <dbReference type="Google" id="ProtNLM"/>
    </source>
</evidence>
<comment type="caution">
    <text evidence="2">The sequence shown here is derived from an EMBL/GenBank/DDBJ whole genome shotgun (WGS) entry which is preliminary data.</text>
</comment>